<dbReference type="Pfam" id="PF00392">
    <property type="entry name" value="GntR"/>
    <property type="match status" value="1"/>
</dbReference>
<dbReference type="InterPro" id="IPR008920">
    <property type="entry name" value="TF_FadR/GntR_C"/>
</dbReference>
<reference evidence="5" key="1">
    <citation type="submission" date="2022-06" db="EMBL/GenBank/DDBJ databases">
        <title>A novel DMS-producing enzyme.</title>
        <authorList>
            <person name="Zhang Y."/>
        </authorList>
    </citation>
    <scope>NUCLEOTIDE SEQUENCE</scope>
    <source>
        <strain evidence="5">H10-59</strain>
    </source>
</reference>
<accession>A0AAU7KW43</accession>
<dbReference type="PANTHER" id="PTHR43537:SF49">
    <property type="entry name" value="TRANSCRIPTIONAL REGULATORY PROTEIN"/>
    <property type="match status" value="1"/>
</dbReference>
<dbReference type="PROSITE" id="PS50949">
    <property type="entry name" value="HTH_GNTR"/>
    <property type="match status" value="1"/>
</dbReference>
<dbReference type="SUPFAM" id="SSF48008">
    <property type="entry name" value="GntR ligand-binding domain-like"/>
    <property type="match status" value="1"/>
</dbReference>
<protein>
    <submittedName>
        <fullName evidence="5">GntR family transcriptional regulator</fullName>
    </submittedName>
</protein>
<evidence type="ECO:0000313" key="5">
    <source>
        <dbReference type="EMBL" id="XBO75747.1"/>
    </source>
</evidence>
<keyword evidence="2" id="KW-0238">DNA-binding</keyword>
<keyword evidence="3" id="KW-0804">Transcription</keyword>
<dbReference type="Gene3D" id="1.20.120.530">
    <property type="entry name" value="GntR ligand-binding domain-like"/>
    <property type="match status" value="1"/>
</dbReference>
<evidence type="ECO:0000256" key="3">
    <source>
        <dbReference type="ARBA" id="ARBA00023163"/>
    </source>
</evidence>
<dbReference type="PANTHER" id="PTHR43537">
    <property type="entry name" value="TRANSCRIPTIONAL REGULATOR, GNTR FAMILY"/>
    <property type="match status" value="1"/>
</dbReference>
<dbReference type="CDD" id="cd07377">
    <property type="entry name" value="WHTH_GntR"/>
    <property type="match status" value="1"/>
</dbReference>
<dbReference type="Pfam" id="PF07729">
    <property type="entry name" value="FCD"/>
    <property type="match status" value="1"/>
</dbReference>
<gene>
    <name evidence="5" type="ORF">NFG57_02895</name>
</gene>
<name>A0AAU7KW43_9GAMM</name>
<evidence type="ECO:0000259" key="4">
    <source>
        <dbReference type="PROSITE" id="PS50949"/>
    </source>
</evidence>
<organism evidence="5">
    <name type="scientific">Halomonas sp. H10-59</name>
    <dbReference type="NCBI Taxonomy" id="2950874"/>
    <lineage>
        <taxon>Bacteria</taxon>
        <taxon>Pseudomonadati</taxon>
        <taxon>Pseudomonadota</taxon>
        <taxon>Gammaproteobacteria</taxon>
        <taxon>Oceanospirillales</taxon>
        <taxon>Halomonadaceae</taxon>
        <taxon>Halomonas</taxon>
    </lineage>
</organism>
<dbReference type="InterPro" id="IPR036390">
    <property type="entry name" value="WH_DNA-bd_sf"/>
</dbReference>
<proteinExistence type="predicted"/>
<dbReference type="RefSeq" id="WP_045992752.1">
    <property type="nucleotide sequence ID" value="NZ_CP098828.1"/>
</dbReference>
<dbReference type="SMART" id="SM00895">
    <property type="entry name" value="FCD"/>
    <property type="match status" value="1"/>
</dbReference>
<evidence type="ECO:0000256" key="1">
    <source>
        <dbReference type="ARBA" id="ARBA00023015"/>
    </source>
</evidence>
<feature type="domain" description="HTH gntR-type" evidence="4">
    <location>
        <begin position="5"/>
        <end position="72"/>
    </location>
</feature>
<dbReference type="AlphaFoldDB" id="A0AAU7KW43"/>
<dbReference type="GO" id="GO:0003700">
    <property type="term" value="F:DNA-binding transcription factor activity"/>
    <property type="evidence" value="ECO:0007669"/>
    <property type="project" value="InterPro"/>
</dbReference>
<evidence type="ECO:0000256" key="2">
    <source>
        <dbReference type="ARBA" id="ARBA00023125"/>
    </source>
</evidence>
<dbReference type="SMART" id="SM00345">
    <property type="entry name" value="HTH_GNTR"/>
    <property type="match status" value="1"/>
</dbReference>
<dbReference type="EMBL" id="CP098828">
    <property type="protein sequence ID" value="XBO75747.1"/>
    <property type="molecule type" value="Genomic_DNA"/>
</dbReference>
<dbReference type="PRINTS" id="PR00035">
    <property type="entry name" value="HTHGNTR"/>
</dbReference>
<dbReference type="InterPro" id="IPR036388">
    <property type="entry name" value="WH-like_DNA-bd_sf"/>
</dbReference>
<dbReference type="GO" id="GO:0003677">
    <property type="term" value="F:DNA binding"/>
    <property type="evidence" value="ECO:0007669"/>
    <property type="project" value="UniProtKB-KW"/>
</dbReference>
<keyword evidence="1" id="KW-0805">Transcription regulation</keyword>
<dbReference type="Gene3D" id="1.10.10.10">
    <property type="entry name" value="Winged helix-like DNA-binding domain superfamily/Winged helix DNA-binding domain"/>
    <property type="match status" value="1"/>
</dbReference>
<dbReference type="InterPro" id="IPR011711">
    <property type="entry name" value="GntR_C"/>
</dbReference>
<dbReference type="InterPro" id="IPR000524">
    <property type="entry name" value="Tscrpt_reg_HTH_GntR"/>
</dbReference>
<sequence>MASPTRTTEHIRQQLEDRILRGSYPPGHRLNERDLAAEFAVSRTPVREVIRMLTSEGLVEHRANQGAFVRRNSLKDILDMFEMLALLESSAARLAARQSTADDIPPLLQAAQETIDTAAITAERYTSANRAFHEAIYRLAANETLAGQITDIRRKIEPYRGHIHRIAGMRSMSAEEHLEIVSAIADKREGAAADVMFHHLDMQRAEFSGFVFSLTKALA</sequence>
<dbReference type="SUPFAM" id="SSF46785">
    <property type="entry name" value="Winged helix' DNA-binding domain"/>
    <property type="match status" value="1"/>
</dbReference>